<evidence type="ECO:0000256" key="11">
    <source>
        <dbReference type="ARBA" id="ARBA00022840"/>
    </source>
</evidence>
<dbReference type="Gene3D" id="1.10.287.130">
    <property type="match status" value="1"/>
</dbReference>
<sequence>MVLLFTRMIIGPVKGIERMINRLGEGRSLGNTVTFTGPRELRSVGQRIIWLSERLAWLESQRHQFLRHLSHELKTPLASMREGTELLADQVVGPLTPEQKEVVDILDDSSRNLQKLIEQLLDYNRKLVDSATELEAVDIAPLVDMVVSAHSLPARAKMMHTDVDLEAERCIAEPMLLMSVLDNLYSNAVHYGAESGNICIRSRSQGSTVYIDVVNSGEPIPQTEREMIFEPFFQGSHQRKGAVKGSGLGLSIARDCIRRMQGEIQLVDDNAQEVCFRISLPLPASDKH</sequence>
<dbReference type="GO" id="GO:0007234">
    <property type="term" value="P:osmosensory signaling via phosphorelay pathway"/>
    <property type="evidence" value="ECO:0007669"/>
    <property type="project" value="TreeGrafter"/>
</dbReference>
<dbReference type="GO" id="GO:0005886">
    <property type="term" value="C:plasma membrane"/>
    <property type="evidence" value="ECO:0007669"/>
    <property type="project" value="UniProtKB-SubCell"/>
</dbReference>
<dbReference type="FunFam" id="1.10.287.130:FF:000039">
    <property type="entry name" value="Sensor-like histidine kinase YfhK"/>
    <property type="match status" value="1"/>
</dbReference>
<dbReference type="Gene3D" id="3.30.565.10">
    <property type="entry name" value="Histidine kinase-like ATPase, C-terminal domain"/>
    <property type="match status" value="1"/>
</dbReference>
<reference evidence="16 17" key="1">
    <citation type="submission" date="2018-12" db="EMBL/GenBank/DDBJ databases">
        <authorList>
            <consortium name="Pathogen Informatics"/>
        </authorList>
    </citation>
    <scope>NUCLEOTIDE SEQUENCE [LARGE SCALE GENOMIC DNA]</scope>
    <source>
        <strain evidence="16 17">NCTC6754</strain>
    </source>
</reference>
<comment type="catalytic activity">
    <reaction evidence="1">
        <text>ATP + protein L-histidine = ADP + protein N-phospho-L-histidine.</text>
        <dbReference type="EC" id="2.7.13.3"/>
    </reaction>
</comment>
<dbReference type="SUPFAM" id="SSF47384">
    <property type="entry name" value="Homodimeric domain of signal transducing histidine kinase"/>
    <property type="match status" value="1"/>
</dbReference>
<keyword evidence="10 16" id="KW-0418">Kinase</keyword>
<dbReference type="PRINTS" id="PR00344">
    <property type="entry name" value="BCTRLSENSOR"/>
</dbReference>
<dbReference type="GO" id="GO:0005524">
    <property type="term" value="F:ATP binding"/>
    <property type="evidence" value="ECO:0007669"/>
    <property type="project" value="UniProtKB-KW"/>
</dbReference>
<dbReference type="InterPro" id="IPR036097">
    <property type="entry name" value="HisK_dim/P_sf"/>
</dbReference>
<dbReference type="SMART" id="SM00387">
    <property type="entry name" value="HATPase_c"/>
    <property type="match status" value="1"/>
</dbReference>
<dbReference type="Pfam" id="PF02518">
    <property type="entry name" value="HATPase_c"/>
    <property type="match status" value="1"/>
</dbReference>
<keyword evidence="4" id="KW-1003">Cell membrane</keyword>
<accession>A0A3S5DML2</accession>
<keyword evidence="7 16" id="KW-0808">Transferase</keyword>
<evidence type="ECO:0000256" key="12">
    <source>
        <dbReference type="ARBA" id="ARBA00022989"/>
    </source>
</evidence>
<evidence type="ECO:0000256" key="8">
    <source>
        <dbReference type="ARBA" id="ARBA00022692"/>
    </source>
</evidence>
<dbReference type="Pfam" id="PF00512">
    <property type="entry name" value="HisKA"/>
    <property type="match status" value="1"/>
</dbReference>
<dbReference type="Proteomes" id="UP000269208">
    <property type="component" value="Chromosome"/>
</dbReference>
<protein>
    <recommendedName>
        <fullName evidence="3">histidine kinase</fullName>
        <ecNumber evidence="3">2.7.13.3</ecNumber>
    </recommendedName>
</protein>
<dbReference type="InterPro" id="IPR003594">
    <property type="entry name" value="HATPase_dom"/>
</dbReference>
<dbReference type="EC" id="2.7.13.3" evidence="3"/>
<dbReference type="SUPFAM" id="SSF55874">
    <property type="entry name" value="ATPase domain of HSP90 chaperone/DNA topoisomerase II/histidine kinase"/>
    <property type="match status" value="1"/>
</dbReference>
<dbReference type="InterPro" id="IPR050351">
    <property type="entry name" value="BphY/WalK/GraS-like"/>
</dbReference>
<keyword evidence="5" id="KW-0997">Cell inner membrane</keyword>
<dbReference type="InterPro" id="IPR004358">
    <property type="entry name" value="Sig_transdc_His_kin-like_C"/>
</dbReference>
<dbReference type="GO" id="GO:0000155">
    <property type="term" value="F:phosphorelay sensor kinase activity"/>
    <property type="evidence" value="ECO:0007669"/>
    <property type="project" value="InterPro"/>
</dbReference>
<keyword evidence="9" id="KW-0547">Nucleotide-binding</keyword>
<evidence type="ECO:0000313" key="16">
    <source>
        <dbReference type="EMBL" id="VEB55776.1"/>
    </source>
</evidence>
<evidence type="ECO:0000313" key="17">
    <source>
        <dbReference type="Proteomes" id="UP000269208"/>
    </source>
</evidence>
<dbReference type="PROSITE" id="PS50109">
    <property type="entry name" value="HIS_KIN"/>
    <property type="match status" value="1"/>
</dbReference>
<keyword evidence="12" id="KW-1133">Transmembrane helix</keyword>
<dbReference type="FunFam" id="3.30.565.10:FF:000072">
    <property type="entry name" value="Sensor histidine kinase GlrK"/>
    <property type="match status" value="1"/>
</dbReference>
<evidence type="ECO:0000256" key="4">
    <source>
        <dbReference type="ARBA" id="ARBA00022475"/>
    </source>
</evidence>
<evidence type="ECO:0000256" key="1">
    <source>
        <dbReference type="ARBA" id="ARBA00000085"/>
    </source>
</evidence>
<dbReference type="GO" id="GO:0000156">
    <property type="term" value="F:phosphorelay response regulator activity"/>
    <property type="evidence" value="ECO:0007669"/>
    <property type="project" value="TreeGrafter"/>
</dbReference>
<feature type="domain" description="Histidine kinase" evidence="15">
    <location>
        <begin position="68"/>
        <end position="284"/>
    </location>
</feature>
<keyword evidence="6" id="KW-0597">Phosphoprotein</keyword>
<evidence type="ECO:0000256" key="5">
    <source>
        <dbReference type="ARBA" id="ARBA00022519"/>
    </source>
</evidence>
<keyword evidence="14" id="KW-0472">Membrane</keyword>
<evidence type="ECO:0000256" key="7">
    <source>
        <dbReference type="ARBA" id="ARBA00022679"/>
    </source>
</evidence>
<evidence type="ECO:0000256" key="10">
    <source>
        <dbReference type="ARBA" id="ARBA00022777"/>
    </source>
</evidence>
<keyword evidence="13" id="KW-0902">Two-component regulatory system</keyword>
<dbReference type="InterPro" id="IPR003661">
    <property type="entry name" value="HisK_dim/P_dom"/>
</dbReference>
<dbReference type="AlphaFoldDB" id="A0A3S5DML2"/>
<dbReference type="InterPro" id="IPR036890">
    <property type="entry name" value="HATPase_C_sf"/>
</dbReference>
<comment type="subcellular location">
    <subcellularLocation>
        <location evidence="2">Cell inner membrane</location>
        <topology evidence="2">Multi-pass membrane protein</topology>
    </subcellularLocation>
</comment>
<keyword evidence="8" id="KW-0812">Transmembrane</keyword>
<organism evidence="16 17">
    <name type="scientific">Salmonella enterica I</name>
    <dbReference type="NCBI Taxonomy" id="59201"/>
    <lineage>
        <taxon>Bacteria</taxon>
        <taxon>Pseudomonadati</taxon>
        <taxon>Pseudomonadota</taxon>
        <taxon>Gammaproteobacteria</taxon>
        <taxon>Enterobacterales</taxon>
        <taxon>Enterobacteriaceae</taxon>
        <taxon>Salmonella</taxon>
    </lineage>
</organism>
<evidence type="ECO:0000256" key="9">
    <source>
        <dbReference type="ARBA" id="ARBA00022741"/>
    </source>
</evidence>
<keyword evidence="11" id="KW-0067">ATP-binding</keyword>
<evidence type="ECO:0000256" key="14">
    <source>
        <dbReference type="ARBA" id="ARBA00023136"/>
    </source>
</evidence>
<dbReference type="PANTHER" id="PTHR42878:SF7">
    <property type="entry name" value="SENSOR HISTIDINE KINASE GLRK"/>
    <property type="match status" value="1"/>
</dbReference>
<dbReference type="EMBL" id="LR134190">
    <property type="protein sequence ID" value="VEB55776.1"/>
    <property type="molecule type" value="Genomic_DNA"/>
</dbReference>
<evidence type="ECO:0000256" key="2">
    <source>
        <dbReference type="ARBA" id="ARBA00004429"/>
    </source>
</evidence>
<dbReference type="GO" id="GO:0030295">
    <property type="term" value="F:protein kinase activator activity"/>
    <property type="evidence" value="ECO:0007669"/>
    <property type="project" value="TreeGrafter"/>
</dbReference>
<evidence type="ECO:0000256" key="3">
    <source>
        <dbReference type="ARBA" id="ARBA00012438"/>
    </source>
</evidence>
<evidence type="ECO:0000259" key="15">
    <source>
        <dbReference type="PROSITE" id="PS50109"/>
    </source>
</evidence>
<name>A0A3S5DML2_SALET</name>
<gene>
    <name evidence="16" type="primary">glrK</name>
    <name evidence="16" type="ORF">NCTC6754_04016</name>
</gene>
<dbReference type="CDD" id="cd00082">
    <property type="entry name" value="HisKA"/>
    <property type="match status" value="1"/>
</dbReference>
<evidence type="ECO:0000256" key="13">
    <source>
        <dbReference type="ARBA" id="ARBA00023012"/>
    </source>
</evidence>
<dbReference type="SMART" id="SM00388">
    <property type="entry name" value="HisKA"/>
    <property type="match status" value="1"/>
</dbReference>
<dbReference type="PANTHER" id="PTHR42878">
    <property type="entry name" value="TWO-COMPONENT HISTIDINE KINASE"/>
    <property type="match status" value="1"/>
</dbReference>
<evidence type="ECO:0000256" key="6">
    <source>
        <dbReference type="ARBA" id="ARBA00022553"/>
    </source>
</evidence>
<proteinExistence type="predicted"/>
<dbReference type="InterPro" id="IPR005467">
    <property type="entry name" value="His_kinase_dom"/>
</dbReference>